<dbReference type="Pfam" id="PF05239">
    <property type="entry name" value="PRC"/>
    <property type="match status" value="2"/>
</dbReference>
<evidence type="ECO:0000259" key="1">
    <source>
        <dbReference type="Pfam" id="PF05239"/>
    </source>
</evidence>
<dbReference type="EMBL" id="BDJK01000020">
    <property type="protein sequence ID" value="GAV22796.1"/>
    <property type="molecule type" value="Genomic_DNA"/>
</dbReference>
<dbReference type="AlphaFoldDB" id="A0A1L8CV46"/>
<proteinExistence type="predicted"/>
<gene>
    <name evidence="2" type="ORF">cpu_13060</name>
</gene>
<name>A0A1L8CV46_9THEO</name>
<reference evidence="3" key="1">
    <citation type="submission" date="2016-12" db="EMBL/GenBank/DDBJ databases">
        <title>Draft Genome Sequences od Carboxydothermus pertinax and islandicus, Hydrogenogenic Carboxydotrophic Bacteria.</title>
        <authorList>
            <person name="Fukuyama Y."/>
            <person name="Ohmae K."/>
            <person name="Yoneda Y."/>
            <person name="Yoshida T."/>
            <person name="Sako Y."/>
        </authorList>
    </citation>
    <scope>NUCLEOTIDE SEQUENCE [LARGE SCALE GENOMIC DNA]</scope>
    <source>
        <strain evidence="3">Ug1</strain>
    </source>
</reference>
<dbReference type="Gene3D" id="2.30.30.240">
    <property type="entry name" value="PRC-barrel domain"/>
    <property type="match status" value="2"/>
</dbReference>
<comment type="caution">
    <text evidence="2">The sequence shown here is derived from an EMBL/GenBank/DDBJ whole genome shotgun (WGS) entry which is preliminary data.</text>
</comment>
<dbReference type="OrthoDB" id="53812at2"/>
<protein>
    <recommendedName>
        <fullName evidence="1">PRC-barrel domain-containing protein</fullName>
    </recommendedName>
</protein>
<keyword evidence="3" id="KW-1185">Reference proteome</keyword>
<evidence type="ECO:0000313" key="3">
    <source>
        <dbReference type="Proteomes" id="UP000187485"/>
    </source>
</evidence>
<dbReference type="InterPro" id="IPR027275">
    <property type="entry name" value="PRC-brl_dom"/>
</dbReference>
<dbReference type="InterPro" id="IPR011033">
    <property type="entry name" value="PRC_barrel-like_sf"/>
</dbReference>
<dbReference type="SUPFAM" id="SSF50346">
    <property type="entry name" value="PRC-barrel domain"/>
    <property type="match status" value="2"/>
</dbReference>
<evidence type="ECO:0000313" key="2">
    <source>
        <dbReference type="EMBL" id="GAV22796.1"/>
    </source>
</evidence>
<feature type="domain" description="PRC-barrel" evidence="1">
    <location>
        <begin position="2"/>
        <end position="62"/>
    </location>
</feature>
<organism evidence="2 3">
    <name type="scientific">Carboxydothermus pertinax</name>
    <dbReference type="NCBI Taxonomy" id="870242"/>
    <lineage>
        <taxon>Bacteria</taxon>
        <taxon>Bacillati</taxon>
        <taxon>Bacillota</taxon>
        <taxon>Clostridia</taxon>
        <taxon>Thermoanaerobacterales</taxon>
        <taxon>Thermoanaerobacteraceae</taxon>
        <taxon>Carboxydothermus</taxon>
    </lineage>
</organism>
<accession>A0A1L8CV46</accession>
<sequence>MGLPVITARDGVITGTVKELLVEPYERKIAGFVVVSRSLFPGTKLLPFSEIKALSAKVVLIGSKDALKKPEQLPELSELLKKGPRLFGQKVIVEDGSYLGQMVSFILNPATGEITNISIAPGFFRFGRIYRLDSSYILTIGKDAVVVKRGGDTALTLLPSKTTQTFSKIKENLAGWGKAFFKKRDD</sequence>
<dbReference type="Proteomes" id="UP000187485">
    <property type="component" value="Unassembled WGS sequence"/>
</dbReference>
<dbReference type="RefSeq" id="WP_075859256.1">
    <property type="nucleotide sequence ID" value="NZ_BDJK01000020.1"/>
</dbReference>
<feature type="domain" description="PRC-barrel" evidence="1">
    <location>
        <begin position="85"/>
        <end position="150"/>
    </location>
</feature>
<dbReference type="STRING" id="870242.cpu_13060"/>